<sequence length="122" mass="14179">MPYVDPASWENYVETGHNKGIYRKVDITYQQAHVRVRERFGKAFEYPCVYCGQQAREWSYSGCCPDVMYGDNGHGVMMYYSPNPEMYYPQCRKCHAAYDRNMADTRAAYALLKRFLGTVKAA</sequence>
<evidence type="ECO:0000313" key="1">
    <source>
        <dbReference type="EMBL" id="SDZ12012.1"/>
    </source>
</evidence>
<dbReference type="EMBL" id="FNOK01000047">
    <property type="protein sequence ID" value="SDZ12012.1"/>
    <property type="molecule type" value="Genomic_DNA"/>
</dbReference>
<name>A0A1H3QEQ7_9PSEU</name>
<dbReference type="AlphaFoldDB" id="A0A1H3QEQ7"/>
<proteinExistence type="predicted"/>
<keyword evidence="2" id="KW-1185">Reference proteome</keyword>
<dbReference type="RefSeq" id="WP_143061199.1">
    <property type="nucleotide sequence ID" value="NZ_FNOK01000047.1"/>
</dbReference>
<protein>
    <submittedName>
        <fullName evidence="1">Uncharacterized protein</fullName>
    </submittedName>
</protein>
<dbReference type="OrthoDB" id="4169523at2"/>
<reference evidence="2" key="1">
    <citation type="submission" date="2016-10" db="EMBL/GenBank/DDBJ databases">
        <authorList>
            <person name="Varghese N."/>
            <person name="Submissions S."/>
        </authorList>
    </citation>
    <scope>NUCLEOTIDE SEQUENCE [LARGE SCALE GENOMIC DNA]</scope>
    <source>
        <strain evidence="2">CGMCC 4.3530</strain>
    </source>
</reference>
<accession>A0A1H3QEQ7</accession>
<evidence type="ECO:0000313" key="2">
    <source>
        <dbReference type="Proteomes" id="UP000199529"/>
    </source>
</evidence>
<dbReference type="Proteomes" id="UP000199529">
    <property type="component" value="Unassembled WGS sequence"/>
</dbReference>
<organism evidence="1 2">
    <name type="scientific">Saccharopolyspora shandongensis</name>
    <dbReference type="NCBI Taxonomy" id="418495"/>
    <lineage>
        <taxon>Bacteria</taxon>
        <taxon>Bacillati</taxon>
        <taxon>Actinomycetota</taxon>
        <taxon>Actinomycetes</taxon>
        <taxon>Pseudonocardiales</taxon>
        <taxon>Pseudonocardiaceae</taxon>
        <taxon>Saccharopolyspora</taxon>
    </lineage>
</organism>
<gene>
    <name evidence="1" type="ORF">SAMN05216215_104740</name>
</gene>